<accession>A0AA40KWD3</accession>
<organism evidence="2 3">
    <name type="scientific">Melipona bicolor</name>
    <dbReference type="NCBI Taxonomy" id="60889"/>
    <lineage>
        <taxon>Eukaryota</taxon>
        <taxon>Metazoa</taxon>
        <taxon>Ecdysozoa</taxon>
        <taxon>Arthropoda</taxon>
        <taxon>Hexapoda</taxon>
        <taxon>Insecta</taxon>
        <taxon>Pterygota</taxon>
        <taxon>Neoptera</taxon>
        <taxon>Endopterygota</taxon>
        <taxon>Hymenoptera</taxon>
        <taxon>Apocrita</taxon>
        <taxon>Aculeata</taxon>
        <taxon>Apoidea</taxon>
        <taxon>Anthophila</taxon>
        <taxon>Apidae</taxon>
        <taxon>Melipona</taxon>
    </lineage>
</organism>
<protein>
    <submittedName>
        <fullName evidence="2">Uncharacterized protein</fullName>
    </submittedName>
</protein>
<gene>
    <name evidence="2" type="ORF">K0M31_000145</name>
</gene>
<comment type="caution">
    <text evidence="2">The sequence shown here is derived from an EMBL/GenBank/DDBJ whole genome shotgun (WGS) entry which is preliminary data.</text>
</comment>
<proteinExistence type="predicted"/>
<evidence type="ECO:0000313" key="2">
    <source>
        <dbReference type="EMBL" id="KAK1135559.1"/>
    </source>
</evidence>
<dbReference type="EMBL" id="JAHYIQ010000001">
    <property type="protein sequence ID" value="KAK1135559.1"/>
    <property type="molecule type" value="Genomic_DNA"/>
</dbReference>
<evidence type="ECO:0000256" key="1">
    <source>
        <dbReference type="SAM" id="MobiDB-lite"/>
    </source>
</evidence>
<name>A0AA40KWD3_9HYME</name>
<feature type="region of interest" description="Disordered" evidence="1">
    <location>
        <begin position="65"/>
        <end position="86"/>
    </location>
</feature>
<reference evidence="2" key="1">
    <citation type="submission" date="2021-10" db="EMBL/GenBank/DDBJ databases">
        <title>Melipona bicolor Genome sequencing and assembly.</title>
        <authorList>
            <person name="Araujo N.S."/>
            <person name="Arias M.C."/>
        </authorList>
    </citation>
    <scope>NUCLEOTIDE SEQUENCE</scope>
    <source>
        <strain evidence="2">USP_2M_L1-L4_2017</strain>
        <tissue evidence="2">Whole body</tissue>
    </source>
</reference>
<keyword evidence="3" id="KW-1185">Reference proteome</keyword>
<sequence length="101" mass="10872">MQRLGFRAATQFSYVFIPEDAMPAACGHFKVATRAKGSNGTRPEERQGGKTVSCVTRRVLRGANESRNLIPTSAGKPMASHGGSGDENVLYQVISSPLDYL</sequence>
<evidence type="ECO:0000313" key="3">
    <source>
        <dbReference type="Proteomes" id="UP001177670"/>
    </source>
</evidence>
<dbReference type="AlphaFoldDB" id="A0AA40KWD3"/>
<dbReference type="Proteomes" id="UP001177670">
    <property type="component" value="Unassembled WGS sequence"/>
</dbReference>